<dbReference type="SUPFAM" id="SSF102712">
    <property type="entry name" value="JAB1/MPN domain"/>
    <property type="match status" value="1"/>
</dbReference>
<sequence length="718" mass="81018">MDKISDKYPKIQLTAIGALVKELLPLASVFDDGCFSLIDLDNDTVGLCGIINTFARSKSALQHIEPVVIAISKNNWNNVTPFVFSDRADFPFNNFPHLNYEKNNLPPTLCLTREDIDDWYAEHTLKDYVNLVAKWLRDAAKGKLMKLTENDEFEPQRNHSMDHILLRVSYMDSLLENKKESECYLYSITVPKDSPDIAYGNEQNELLDSNAIGVRLFAGRDVVDDNWYTHYPATLNDLLKFIKSYGYPFDIDSLKNICDEKKVYIYFQLALLRPAKIIGKNTAINYLCFQAKVEDIVHMNQAASVEEVLLIDFTDYTQAKYLSGTPDSVFCKHICILGCGAIGSKIASHLHRSGIFCIDLVDTDSLMPHNIVRHALSSYKSSSFLPNKARAMKTHLSEMFYGMPQNGIKAYNKDALEHISQTDLSTIDIIIDATASVRVMYGLDTITFPNKTRIVRVALSEGGDVGVTYLCIDSKQPLADFYMEILRASLINENVYCWLKSERKNSTENIRIGEGCHSNTMRISDDTISAHAALMSSAIRHIFEGEQHNRIILSFAHLDFSGSMQTYSLPVMPYQQFSCANDPNWTVRIPADLLANIRLRAKIAGQKENGGYLFGHIDYKRRIIYPLDHFMPHDSHGTKSGFRLGTSGLKDHNKKIIQRSIGQMEYIGDWHSHPTCSLDMSAIDIATCAENVLPQLKNGIGLCVITKINSSKFFLLSK</sequence>
<dbReference type="GO" id="GO:0008641">
    <property type="term" value="F:ubiquitin-like modifier activating enzyme activity"/>
    <property type="evidence" value="ECO:0007669"/>
    <property type="project" value="InterPro"/>
</dbReference>
<evidence type="ECO:0000256" key="5">
    <source>
        <dbReference type="ARBA" id="ARBA00023049"/>
    </source>
</evidence>
<keyword evidence="8" id="KW-0808">Transferase</keyword>
<keyword evidence="3" id="KW-0378">Hydrolase</keyword>
<evidence type="ECO:0000256" key="2">
    <source>
        <dbReference type="ARBA" id="ARBA00022723"/>
    </source>
</evidence>
<evidence type="ECO:0000259" key="6">
    <source>
        <dbReference type="Pfam" id="PF00899"/>
    </source>
</evidence>
<dbReference type="GO" id="GO:0061503">
    <property type="term" value="F:tRNA threonylcarbamoyladenosine dehydratase"/>
    <property type="evidence" value="ECO:0007669"/>
    <property type="project" value="TreeGrafter"/>
</dbReference>
<dbReference type="Gene3D" id="3.40.50.720">
    <property type="entry name" value="NAD(P)-binding Rossmann-like Domain"/>
    <property type="match status" value="1"/>
</dbReference>
<keyword evidence="8" id="KW-0548">Nucleotidyltransferase</keyword>
<dbReference type="InterPro" id="IPR000594">
    <property type="entry name" value="ThiF_NAD_FAD-bd"/>
</dbReference>
<protein>
    <submittedName>
        <fullName evidence="8">ThiF family adenylyltransferase</fullName>
    </submittedName>
</protein>
<keyword evidence="1" id="KW-0645">Protease</keyword>
<reference evidence="8" key="2">
    <citation type="submission" date="2021-09" db="EMBL/GenBank/DDBJ databases">
        <authorList>
            <person name="Gilroy R."/>
        </authorList>
    </citation>
    <scope>NUCLEOTIDE SEQUENCE</scope>
    <source>
        <strain evidence="8">CHK165-8395</strain>
    </source>
</reference>
<dbReference type="GO" id="GO:0061504">
    <property type="term" value="P:cyclic threonylcarbamoyladenosine biosynthetic process"/>
    <property type="evidence" value="ECO:0007669"/>
    <property type="project" value="TreeGrafter"/>
</dbReference>
<dbReference type="AlphaFoldDB" id="A0A921FFU2"/>
<evidence type="ECO:0000256" key="4">
    <source>
        <dbReference type="ARBA" id="ARBA00022833"/>
    </source>
</evidence>
<dbReference type="Proteomes" id="UP000718012">
    <property type="component" value="Unassembled WGS sequence"/>
</dbReference>
<dbReference type="SUPFAM" id="SSF69572">
    <property type="entry name" value="Activating enzymes of the ubiquitin-like proteins"/>
    <property type="match status" value="1"/>
</dbReference>
<dbReference type="InterPro" id="IPR045886">
    <property type="entry name" value="ThiF/MoeB/HesA"/>
</dbReference>
<dbReference type="GO" id="GO:0008237">
    <property type="term" value="F:metallopeptidase activity"/>
    <property type="evidence" value="ECO:0007669"/>
    <property type="project" value="UniProtKB-KW"/>
</dbReference>
<name>A0A921FFU2_9BACT</name>
<dbReference type="InterPro" id="IPR035985">
    <property type="entry name" value="Ubiquitin-activating_enz"/>
</dbReference>
<dbReference type="PANTHER" id="PTHR43267:SF1">
    <property type="entry name" value="TRNA THREONYLCARBAMOYLADENOSINE DEHYDRATASE"/>
    <property type="match status" value="1"/>
</dbReference>
<reference evidence="8" key="1">
    <citation type="journal article" date="2021" name="PeerJ">
        <title>Extensive microbial diversity within the chicken gut microbiome revealed by metagenomics and culture.</title>
        <authorList>
            <person name="Gilroy R."/>
            <person name="Ravi A."/>
            <person name="Getino M."/>
            <person name="Pursley I."/>
            <person name="Horton D.L."/>
            <person name="Alikhan N.F."/>
            <person name="Baker D."/>
            <person name="Gharbi K."/>
            <person name="Hall N."/>
            <person name="Watson M."/>
            <person name="Adriaenssens E.M."/>
            <person name="Foster-Nyarko E."/>
            <person name="Jarju S."/>
            <person name="Secka A."/>
            <person name="Antonio M."/>
            <person name="Oren A."/>
            <person name="Chaudhuri R.R."/>
            <person name="La Ragione R."/>
            <person name="Hildebrand F."/>
            <person name="Pallen M.J."/>
        </authorList>
    </citation>
    <scope>NUCLEOTIDE SEQUENCE</scope>
    <source>
        <strain evidence="8">CHK165-8395</strain>
    </source>
</reference>
<feature type="domain" description="JAB" evidence="7">
    <location>
        <begin position="590"/>
        <end position="699"/>
    </location>
</feature>
<evidence type="ECO:0000256" key="1">
    <source>
        <dbReference type="ARBA" id="ARBA00022670"/>
    </source>
</evidence>
<keyword evidence="5" id="KW-0482">Metalloprotease</keyword>
<accession>A0A921FFU2</accession>
<keyword evidence="4" id="KW-0862">Zinc</keyword>
<evidence type="ECO:0000313" key="9">
    <source>
        <dbReference type="Proteomes" id="UP000718012"/>
    </source>
</evidence>
<dbReference type="Gene3D" id="3.40.140.10">
    <property type="entry name" value="Cytidine Deaminase, domain 2"/>
    <property type="match status" value="1"/>
</dbReference>
<dbReference type="Pfam" id="PF00899">
    <property type="entry name" value="ThiF"/>
    <property type="match status" value="1"/>
</dbReference>
<evidence type="ECO:0000256" key="3">
    <source>
        <dbReference type="ARBA" id="ARBA00022801"/>
    </source>
</evidence>
<feature type="domain" description="THIF-type NAD/FAD binding fold" evidence="6">
    <location>
        <begin position="332"/>
        <end position="460"/>
    </location>
</feature>
<dbReference type="Pfam" id="PF14457">
    <property type="entry name" value="Prok-E2_A"/>
    <property type="match status" value="1"/>
</dbReference>
<dbReference type="InterPro" id="IPR028090">
    <property type="entry name" value="JAB_dom_prok"/>
</dbReference>
<dbReference type="EMBL" id="DYXD01000225">
    <property type="protein sequence ID" value="HJF08520.1"/>
    <property type="molecule type" value="Genomic_DNA"/>
</dbReference>
<dbReference type="GO" id="GO:0046872">
    <property type="term" value="F:metal ion binding"/>
    <property type="evidence" value="ECO:0007669"/>
    <property type="project" value="UniProtKB-KW"/>
</dbReference>
<organism evidence="8 9">
    <name type="scientific">Phocaeicola coprocola</name>
    <dbReference type="NCBI Taxonomy" id="310298"/>
    <lineage>
        <taxon>Bacteria</taxon>
        <taxon>Pseudomonadati</taxon>
        <taxon>Bacteroidota</taxon>
        <taxon>Bacteroidia</taxon>
        <taxon>Bacteroidales</taxon>
        <taxon>Bacteroidaceae</taxon>
        <taxon>Phocaeicola</taxon>
    </lineage>
</organism>
<dbReference type="PANTHER" id="PTHR43267">
    <property type="entry name" value="TRNA THREONYLCARBAMOYLADENOSINE DEHYDRATASE"/>
    <property type="match status" value="1"/>
</dbReference>
<dbReference type="InterPro" id="IPR032865">
    <property type="entry name" value="Prok-E2_A"/>
</dbReference>
<keyword evidence="2" id="KW-0479">Metal-binding</keyword>
<dbReference type="GO" id="GO:0016779">
    <property type="term" value="F:nucleotidyltransferase activity"/>
    <property type="evidence" value="ECO:0007669"/>
    <property type="project" value="UniProtKB-KW"/>
</dbReference>
<comment type="caution">
    <text evidence="8">The sequence shown here is derived from an EMBL/GenBank/DDBJ whole genome shotgun (WGS) entry which is preliminary data.</text>
</comment>
<dbReference type="Pfam" id="PF14464">
    <property type="entry name" value="Prok-JAB"/>
    <property type="match status" value="1"/>
</dbReference>
<evidence type="ECO:0000313" key="8">
    <source>
        <dbReference type="EMBL" id="HJF08520.1"/>
    </source>
</evidence>
<dbReference type="GO" id="GO:0006508">
    <property type="term" value="P:proteolysis"/>
    <property type="evidence" value="ECO:0007669"/>
    <property type="project" value="UniProtKB-KW"/>
</dbReference>
<gene>
    <name evidence="8" type="ORF">K8U81_10100</name>
</gene>
<evidence type="ECO:0000259" key="7">
    <source>
        <dbReference type="Pfam" id="PF14464"/>
    </source>
</evidence>
<proteinExistence type="predicted"/>